<dbReference type="SUPFAM" id="SSF47413">
    <property type="entry name" value="lambda repressor-like DNA-binding domains"/>
    <property type="match status" value="1"/>
</dbReference>
<dbReference type="AlphaFoldDB" id="C0ECX3"/>
<dbReference type="InterPro" id="IPR010982">
    <property type="entry name" value="Lambda_DNA-bd_dom_sf"/>
</dbReference>
<sequence length="71" mass="7866">MPECCVSIIDELIKQRKLKGMTQQDLAQAAHLTQSVIARMESKKVIPQLDTLLKVVSALGCHLEIVPRKAV</sequence>
<reference evidence="2 3" key="2">
    <citation type="submission" date="2009-02" db="EMBL/GenBank/DDBJ databases">
        <title>Draft genome sequence of Clostridium methylpentosum (DSM 5476).</title>
        <authorList>
            <person name="Sudarsanam P."/>
            <person name="Ley R."/>
            <person name="Guruge J."/>
            <person name="Turnbaugh P.J."/>
            <person name="Mahowald M."/>
            <person name="Liep D."/>
            <person name="Gordon J."/>
        </authorList>
    </citation>
    <scope>NUCLEOTIDE SEQUENCE [LARGE SCALE GENOMIC DNA]</scope>
    <source>
        <strain evidence="2 3">DSM 5476</strain>
    </source>
</reference>
<dbReference type="SMART" id="SM00530">
    <property type="entry name" value="HTH_XRE"/>
    <property type="match status" value="1"/>
</dbReference>
<dbReference type="Gene3D" id="1.10.260.40">
    <property type="entry name" value="lambda repressor-like DNA-binding domains"/>
    <property type="match status" value="1"/>
</dbReference>
<protein>
    <submittedName>
        <fullName evidence="2">DNA-binding helix-turn-helix protein</fullName>
    </submittedName>
</protein>
<accession>C0ECX3</accession>
<evidence type="ECO:0000313" key="3">
    <source>
        <dbReference type="Proteomes" id="UP000003340"/>
    </source>
</evidence>
<dbReference type="Pfam" id="PF01381">
    <property type="entry name" value="HTH_3"/>
    <property type="match status" value="1"/>
</dbReference>
<proteinExistence type="predicted"/>
<dbReference type="HOGENOM" id="CLU_066192_18_4_9"/>
<comment type="caution">
    <text evidence="2">The sequence shown here is derived from an EMBL/GenBank/DDBJ whole genome shotgun (WGS) entry which is preliminary data.</text>
</comment>
<evidence type="ECO:0000259" key="1">
    <source>
        <dbReference type="PROSITE" id="PS50943"/>
    </source>
</evidence>
<dbReference type="eggNOG" id="COG1396">
    <property type="taxonomic scope" value="Bacteria"/>
</dbReference>
<gene>
    <name evidence="2" type="ORF">CLOSTMETH_01694</name>
</gene>
<dbReference type="STRING" id="537013.CLOSTMETH_01694"/>
<name>C0ECX3_9FIRM</name>
<dbReference type="PROSITE" id="PS50943">
    <property type="entry name" value="HTH_CROC1"/>
    <property type="match status" value="1"/>
</dbReference>
<keyword evidence="3" id="KW-1185">Reference proteome</keyword>
<dbReference type="EMBL" id="ACEC01000058">
    <property type="protein sequence ID" value="EEG30625.1"/>
    <property type="molecule type" value="Genomic_DNA"/>
</dbReference>
<dbReference type="InterPro" id="IPR001387">
    <property type="entry name" value="Cro/C1-type_HTH"/>
</dbReference>
<feature type="domain" description="HTH cro/C1-type" evidence="1">
    <location>
        <begin position="12"/>
        <end position="66"/>
    </location>
</feature>
<reference evidence="2 3" key="1">
    <citation type="submission" date="2009-01" db="EMBL/GenBank/DDBJ databases">
        <authorList>
            <person name="Fulton L."/>
            <person name="Clifton S."/>
            <person name="Fulton B."/>
            <person name="Xu J."/>
            <person name="Minx P."/>
            <person name="Pepin K.H."/>
            <person name="Johnson M."/>
            <person name="Bhonagiri V."/>
            <person name="Nash W.E."/>
            <person name="Mardis E.R."/>
            <person name="Wilson R.K."/>
        </authorList>
    </citation>
    <scope>NUCLEOTIDE SEQUENCE [LARGE SCALE GENOMIC DNA]</scope>
    <source>
        <strain evidence="2 3">DSM 5476</strain>
    </source>
</reference>
<dbReference type="GO" id="GO:0003677">
    <property type="term" value="F:DNA binding"/>
    <property type="evidence" value="ECO:0007669"/>
    <property type="project" value="UniProtKB-KW"/>
</dbReference>
<organism evidence="2 3">
    <name type="scientific">[Clostridium] methylpentosum DSM 5476</name>
    <dbReference type="NCBI Taxonomy" id="537013"/>
    <lineage>
        <taxon>Bacteria</taxon>
        <taxon>Bacillati</taxon>
        <taxon>Bacillota</taxon>
        <taxon>Clostridia</taxon>
        <taxon>Eubacteriales</taxon>
        <taxon>Oscillospiraceae</taxon>
        <taxon>Oscillospiraceae incertae sedis</taxon>
    </lineage>
</organism>
<keyword evidence="2" id="KW-0238">DNA-binding</keyword>
<dbReference type="Proteomes" id="UP000003340">
    <property type="component" value="Unassembled WGS sequence"/>
</dbReference>
<evidence type="ECO:0000313" key="2">
    <source>
        <dbReference type="EMBL" id="EEG30625.1"/>
    </source>
</evidence>
<dbReference type="CDD" id="cd00093">
    <property type="entry name" value="HTH_XRE"/>
    <property type="match status" value="1"/>
</dbReference>